<reference evidence="2" key="1">
    <citation type="journal article" date="2023" name="Nat. Plants">
        <title>Single-cell RNA sequencing provides a high-resolution roadmap for understanding the multicellular compartmentation of specialized metabolism.</title>
        <authorList>
            <person name="Sun S."/>
            <person name="Shen X."/>
            <person name="Li Y."/>
            <person name="Li Y."/>
            <person name="Wang S."/>
            <person name="Li R."/>
            <person name="Zhang H."/>
            <person name="Shen G."/>
            <person name="Guo B."/>
            <person name="Wei J."/>
            <person name="Xu J."/>
            <person name="St-Pierre B."/>
            <person name="Chen S."/>
            <person name="Sun C."/>
        </authorList>
    </citation>
    <scope>NUCLEOTIDE SEQUENCE [LARGE SCALE GENOMIC DNA]</scope>
</reference>
<dbReference type="Proteomes" id="UP001060085">
    <property type="component" value="Linkage Group LG07"/>
</dbReference>
<proteinExistence type="predicted"/>
<organism evidence="1 2">
    <name type="scientific">Catharanthus roseus</name>
    <name type="common">Madagascar periwinkle</name>
    <name type="synonym">Vinca rosea</name>
    <dbReference type="NCBI Taxonomy" id="4058"/>
    <lineage>
        <taxon>Eukaryota</taxon>
        <taxon>Viridiplantae</taxon>
        <taxon>Streptophyta</taxon>
        <taxon>Embryophyta</taxon>
        <taxon>Tracheophyta</taxon>
        <taxon>Spermatophyta</taxon>
        <taxon>Magnoliopsida</taxon>
        <taxon>eudicotyledons</taxon>
        <taxon>Gunneridae</taxon>
        <taxon>Pentapetalae</taxon>
        <taxon>asterids</taxon>
        <taxon>lamiids</taxon>
        <taxon>Gentianales</taxon>
        <taxon>Apocynaceae</taxon>
        <taxon>Rauvolfioideae</taxon>
        <taxon>Vinceae</taxon>
        <taxon>Catharanthinae</taxon>
        <taxon>Catharanthus</taxon>
    </lineage>
</organism>
<evidence type="ECO:0000313" key="2">
    <source>
        <dbReference type="Proteomes" id="UP001060085"/>
    </source>
</evidence>
<comment type="caution">
    <text evidence="1">The sequence shown here is derived from an EMBL/GenBank/DDBJ whole genome shotgun (WGS) entry which is preliminary data.</text>
</comment>
<name>A0ACC0A1I2_CATRO</name>
<keyword evidence="2" id="KW-1185">Reference proteome</keyword>
<protein>
    <submittedName>
        <fullName evidence="1">Uncharacterized protein</fullName>
    </submittedName>
</protein>
<sequence length="319" mass="34766">MENDRKPSDVKRESSEDDNVNGFRWPLVSGQNSNAIPGAEYDIHGTGLPIVAAQIANGSTSQQPQGNQNVANVPMDSPPSSPLIHAEIFNADPSDMVNFLDQIMGGRAPSSGFNNSNDNSSIRANAIINATPIPSLFTPPEHNTRATQATTNYMANSVQTGFSSSNYYFPVNNSMQQPSIYASNMSPNCQGIAPGNHFGQYATAPPPAIFNPQLYNSFVRNASPTPLRPRQPSPGSNQRMNVDPRILGNSLNRISQREAVVRHDLGTNASSSSSEQGSSNRTEMLKHIHFDNVYDPRYADYGLPVDPFLRMLQLKPDFS</sequence>
<dbReference type="EMBL" id="CM044707">
    <property type="protein sequence ID" value="KAI5654733.1"/>
    <property type="molecule type" value="Genomic_DNA"/>
</dbReference>
<evidence type="ECO:0000313" key="1">
    <source>
        <dbReference type="EMBL" id="KAI5654733.1"/>
    </source>
</evidence>
<accession>A0ACC0A1I2</accession>
<gene>
    <name evidence="1" type="ORF">M9H77_31920</name>
</gene>